<dbReference type="InterPro" id="IPR003767">
    <property type="entry name" value="Malate/L-lactate_DH-like"/>
</dbReference>
<dbReference type="Pfam" id="PF02615">
    <property type="entry name" value="Ldh_2"/>
    <property type="match status" value="1"/>
</dbReference>
<dbReference type="PANTHER" id="PTHR11091:SF0">
    <property type="entry name" value="MALATE DEHYDROGENASE"/>
    <property type="match status" value="1"/>
</dbReference>
<dbReference type="GO" id="GO:0009040">
    <property type="term" value="F:ureidoglycolate dehydrogenase activity"/>
    <property type="evidence" value="ECO:0007669"/>
    <property type="project" value="UniProtKB-EC"/>
</dbReference>
<dbReference type="NCBIfam" id="NF011599">
    <property type="entry name" value="PRK15025.1"/>
    <property type="match status" value="1"/>
</dbReference>
<sequence>MNITVTHNELKEKVIAKFIANGVRQDEAEIIADVLVHANLRGVDSHGVLRVEHYIERVKAGGLNIEAQSSLEKTSGNTGKYDGDNGFGHIISKRAMDEAISMAKESGTGAVAVKNSSHCGALSYFVNQATEEQLIGIAMSHADKVVVPYGGADSFFGTNPIAFGFPTKKEKPIVLDFATSNVALGKVLNAREKGEVIPEGWGVDATGIDTTDPNEVASLTPFGGAKGYGLAMVVEVFSALLTGSAFGPHISKMYGDYDQYRGLGHFFMVINPEKFVAMNSFLATMDQMIKEIHAAKPTESFSRVMVPGEPEMLEEESRKENGIPFPQHIWDFLID</sequence>
<name>A0A7T6Z2M1_9BACI</name>
<keyword evidence="4" id="KW-1185">Reference proteome</keyword>
<organism evidence="3 4">
    <name type="scientific">Salicibibacter cibarius</name>
    <dbReference type="NCBI Taxonomy" id="2743000"/>
    <lineage>
        <taxon>Bacteria</taxon>
        <taxon>Bacillati</taxon>
        <taxon>Bacillota</taxon>
        <taxon>Bacilli</taxon>
        <taxon>Bacillales</taxon>
        <taxon>Bacillaceae</taxon>
        <taxon>Salicibibacter</taxon>
    </lineage>
</organism>
<dbReference type="SUPFAM" id="SSF89733">
    <property type="entry name" value="L-sulfolactate dehydrogenase-like"/>
    <property type="match status" value="1"/>
</dbReference>
<evidence type="ECO:0000313" key="4">
    <source>
        <dbReference type="Proteomes" id="UP000595823"/>
    </source>
</evidence>
<dbReference type="Gene3D" id="3.30.1370.60">
    <property type="entry name" value="Hypothetical oxidoreductase yiak, domain 2"/>
    <property type="match status" value="1"/>
</dbReference>
<protein>
    <submittedName>
        <fullName evidence="3">Ureidoglycolate dehydrogenase</fullName>
        <ecNumber evidence="3">1.1.1.154</ecNumber>
    </submittedName>
</protein>
<dbReference type="InterPro" id="IPR043143">
    <property type="entry name" value="Mal/L-sulf/L-lact_DH-like_NADP"/>
</dbReference>
<comment type="similarity">
    <text evidence="1">Belongs to the LDH2/MDH2 oxidoreductase family.</text>
</comment>
<evidence type="ECO:0000313" key="3">
    <source>
        <dbReference type="EMBL" id="QQK75712.1"/>
    </source>
</evidence>
<dbReference type="Proteomes" id="UP000595823">
    <property type="component" value="Chromosome"/>
</dbReference>
<evidence type="ECO:0000256" key="1">
    <source>
        <dbReference type="ARBA" id="ARBA00006056"/>
    </source>
</evidence>
<dbReference type="RefSeq" id="WP_200128346.1">
    <property type="nucleotide sequence ID" value="NZ_CP054705.1"/>
</dbReference>
<dbReference type="Gene3D" id="1.10.1530.10">
    <property type="match status" value="1"/>
</dbReference>
<dbReference type="InterPro" id="IPR043144">
    <property type="entry name" value="Mal/L-sulf/L-lact_DH-like_ah"/>
</dbReference>
<dbReference type="PANTHER" id="PTHR11091">
    <property type="entry name" value="OXIDOREDUCTASE-RELATED"/>
    <property type="match status" value="1"/>
</dbReference>
<dbReference type="InterPro" id="IPR036111">
    <property type="entry name" value="Mal/L-sulfo/L-lacto_DH-like_sf"/>
</dbReference>
<dbReference type="AlphaFoldDB" id="A0A7T6Z2M1"/>
<dbReference type="EC" id="1.1.1.154" evidence="3"/>
<gene>
    <name evidence="3" type="primary">allD</name>
    <name evidence="3" type="ORF">HUG15_09135</name>
</gene>
<accession>A0A7T6Z2M1</accession>
<proteinExistence type="inferred from homology"/>
<dbReference type="EMBL" id="CP054705">
    <property type="protein sequence ID" value="QQK75712.1"/>
    <property type="molecule type" value="Genomic_DNA"/>
</dbReference>
<reference evidence="3 4" key="1">
    <citation type="submission" date="2020-06" db="EMBL/GenBank/DDBJ databases">
        <title>Genomic analysis of Salicibibacter sp. NKC5-3.</title>
        <authorList>
            <person name="Oh Y.J."/>
        </authorList>
    </citation>
    <scope>NUCLEOTIDE SEQUENCE [LARGE SCALE GENOMIC DNA]</scope>
    <source>
        <strain evidence="3 4">NKC5-3</strain>
    </source>
</reference>
<evidence type="ECO:0000256" key="2">
    <source>
        <dbReference type="ARBA" id="ARBA00023002"/>
    </source>
</evidence>
<dbReference type="KEGG" id="scia:HUG15_09135"/>
<keyword evidence="2 3" id="KW-0560">Oxidoreductase</keyword>